<sequence length="298" mass="33106">MSAVKAELDLVTEVRSELGEGPSWDAANNRLYWVDITGKHVHVYHPDDTSVRSIPTGQYTGCVVPRERGGLVCALHEGFFSLDADSGQLSPIASPADDHHDLAVNRFNDGKCDARGRFWAGTTSFAEEPQKGRLFCLDSTHHIRLVRSDVTVSNGMGWSPDNRVMYYIDSPTKRVLAFDFDLESGAIGNERIAVDFTNEMGNPDGMAVDIEGMLWIAHWDGYQISRWNPVTGERIESIPLPVARVTSCVFAGEGLNELYITSARYGLQPQQLDEQPLAGRLFHLRTNTTGLPTYAYRD</sequence>
<organism evidence="3 4">
    <name type="scientific">Alicyclobacillus fastidiosus</name>
    <dbReference type="NCBI Taxonomy" id="392011"/>
    <lineage>
        <taxon>Bacteria</taxon>
        <taxon>Bacillati</taxon>
        <taxon>Bacillota</taxon>
        <taxon>Bacilli</taxon>
        <taxon>Bacillales</taxon>
        <taxon>Alicyclobacillaceae</taxon>
        <taxon>Alicyclobacillus</taxon>
    </lineage>
</organism>
<evidence type="ECO:0000259" key="2">
    <source>
        <dbReference type="Pfam" id="PF08450"/>
    </source>
</evidence>
<dbReference type="Gene3D" id="2.120.10.30">
    <property type="entry name" value="TolB, C-terminal domain"/>
    <property type="match status" value="1"/>
</dbReference>
<dbReference type="PRINTS" id="PR01790">
    <property type="entry name" value="SMP30FAMILY"/>
</dbReference>
<dbReference type="InterPro" id="IPR013658">
    <property type="entry name" value="SGL"/>
</dbReference>
<feature type="domain" description="SMP-30/Gluconolactonase/LRE-like region" evidence="2">
    <location>
        <begin position="18"/>
        <end position="264"/>
    </location>
</feature>
<comment type="similarity">
    <text evidence="1">Belongs to the SMP-30/CGR1 family.</text>
</comment>
<comment type="caution">
    <text evidence="3">The sequence shown here is derived from an EMBL/GenBank/DDBJ whole genome shotgun (WGS) entry which is preliminary data.</text>
</comment>
<protein>
    <submittedName>
        <fullName evidence="3">SMP-30/gluconolactonase/LRE family protein</fullName>
        <ecNumber evidence="3">3.1.1.99</ecNumber>
    </submittedName>
</protein>
<dbReference type="EC" id="3.1.1.99" evidence="3"/>
<dbReference type="SUPFAM" id="SSF63829">
    <property type="entry name" value="Calcium-dependent phosphotriesterase"/>
    <property type="match status" value="1"/>
</dbReference>
<evidence type="ECO:0000313" key="4">
    <source>
        <dbReference type="Proteomes" id="UP001579974"/>
    </source>
</evidence>
<dbReference type="EMBL" id="JBDXSU010000015">
    <property type="protein sequence ID" value="MFB5191950.1"/>
    <property type="molecule type" value="Genomic_DNA"/>
</dbReference>
<dbReference type="InterPro" id="IPR011042">
    <property type="entry name" value="6-blade_b-propeller_TolB-like"/>
</dbReference>
<reference evidence="3 4" key="1">
    <citation type="journal article" date="2024" name="Int. J. Mol. Sci.">
        <title>Exploration of Alicyclobacillus spp. Genome in Search of Antibiotic Resistance.</title>
        <authorList>
            <person name="Bucka-Kolendo J."/>
            <person name="Kiousi D.E."/>
            <person name="Dekowska A."/>
            <person name="Mikolajczuk-Szczyrba A."/>
            <person name="Karadedos D.M."/>
            <person name="Michael P."/>
            <person name="Galanis A."/>
            <person name="Sokolowska B."/>
        </authorList>
    </citation>
    <scope>NUCLEOTIDE SEQUENCE [LARGE SCALE GENOMIC DNA]</scope>
    <source>
        <strain evidence="3 4">KKP 3000</strain>
    </source>
</reference>
<keyword evidence="3" id="KW-0378">Hydrolase</keyword>
<accession>A0ABV5AIT8</accession>
<dbReference type="Pfam" id="PF08450">
    <property type="entry name" value="SGL"/>
    <property type="match status" value="1"/>
</dbReference>
<dbReference type="GO" id="GO:0016787">
    <property type="term" value="F:hydrolase activity"/>
    <property type="evidence" value="ECO:0007669"/>
    <property type="project" value="UniProtKB-KW"/>
</dbReference>
<name>A0ABV5AIT8_9BACL</name>
<evidence type="ECO:0000313" key="3">
    <source>
        <dbReference type="EMBL" id="MFB5191950.1"/>
    </source>
</evidence>
<dbReference type="PANTHER" id="PTHR10907:SF47">
    <property type="entry name" value="REGUCALCIN"/>
    <property type="match status" value="1"/>
</dbReference>
<dbReference type="RefSeq" id="WP_275475061.1">
    <property type="nucleotide sequence ID" value="NZ_CP162940.1"/>
</dbReference>
<dbReference type="PANTHER" id="PTHR10907">
    <property type="entry name" value="REGUCALCIN"/>
    <property type="match status" value="1"/>
</dbReference>
<gene>
    <name evidence="3" type="ORF">KKP3000_000740</name>
</gene>
<evidence type="ECO:0000256" key="1">
    <source>
        <dbReference type="ARBA" id="ARBA00008853"/>
    </source>
</evidence>
<dbReference type="Proteomes" id="UP001579974">
    <property type="component" value="Unassembled WGS sequence"/>
</dbReference>
<dbReference type="InterPro" id="IPR005511">
    <property type="entry name" value="SMP-30"/>
</dbReference>
<proteinExistence type="inferred from homology"/>
<keyword evidence="4" id="KW-1185">Reference proteome</keyword>